<keyword evidence="1" id="KW-0472">Membrane</keyword>
<reference evidence="2" key="1">
    <citation type="submission" date="2020-03" db="EMBL/GenBank/DDBJ databases">
        <title>The deep terrestrial virosphere.</title>
        <authorList>
            <person name="Holmfeldt K."/>
            <person name="Nilsson E."/>
            <person name="Simone D."/>
            <person name="Lopez-Fernandez M."/>
            <person name="Wu X."/>
            <person name="de Brujin I."/>
            <person name="Lundin D."/>
            <person name="Andersson A."/>
            <person name="Bertilsson S."/>
            <person name="Dopson M."/>
        </authorList>
    </citation>
    <scope>NUCLEOTIDE SEQUENCE</scope>
    <source>
        <strain evidence="3">MM415A01834</strain>
        <strain evidence="2">MM415B00334</strain>
    </source>
</reference>
<protein>
    <submittedName>
        <fullName evidence="2">Uncharacterized protein</fullName>
    </submittedName>
</protein>
<dbReference type="EMBL" id="MT142153">
    <property type="protein sequence ID" value="QJA75291.1"/>
    <property type="molecule type" value="Genomic_DNA"/>
</dbReference>
<evidence type="ECO:0000313" key="2">
    <source>
        <dbReference type="EMBL" id="QJA66779.1"/>
    </source>
</evidence>
<feature type="transmembrane region" description="Helical" evidence="1">
    <location>
        <begin position="33"/>
        <end position="52"/>
    </location>
</feature>
<gene>
    <name evidence="3" type="ORF">MM415A01834_0013</name>
    <name evidence="2" type="ORF">MM415B00334_0032</name>
</gene>
<sequence length="55" mass="6140">MSDAMWYLTGLMCGIWALCAAIREIYKDRIWRVIGWGIIGGLLISQSIAKLLGVL</sequence>
<dbReference type="EMBL" id="MT141560">
    <property type="protein sequence ID" value="QJA66779.1"/>
    <property type="molecule type" value="Genomic_DNA"/>
</dbReference>
<evidence type="ECO:0000256" key="1">
    <source>
        <dbReference type="SAM" id="Phobius"/>
    </source>
</evidence>
<name>A0A6M3J9B6_9ZZZZ</name>
<organism evidence="2">
    <name type="scientific">viral metagenome</name>
    <dbReference type="NCBI Taxonomy" id="1070528"/>
    <lineage>
        <taxon>unclassified sequences</taxon>
        <taxon>metagenomes</taxon>
        <taxon>organismal metagenomes</taxon>
    </lineage>
</organism>
<evidence type="ECO:0000313" key="3">
    <source>
        <dbReference type="EMBL" id="QJA75291.1"/>
    </source>
</evidence>
<dbReference type="AlphaFoldDB" id="A0A6M3J9B6"/>
<proteinExistence type="predicted"/>
<keyword evidence="1" id="KW-1133">Transmembrane helix</keyword>
<feature type="transmembrane region" description="Helical" evidence="1">
    <location>
        <begin position="6"/>
        <end position="26"/>
    </location>
</feature>
<keyword evidence="1" id="KW-0812">Transmembrane</keyword>
<accession>A0A6M3J9B6</accession>